<reference evidence="1" key="2">
    <citation type="journal article" date="2015" name="Fish Shellfish Immunol.">
        <title>Early steps in the European eel (Anguilla anguilla)-Vibrio vulnificus interaction in the gills: Role of the RtxA13 toxin.</title>
        <authorList>
            <person name="Callol A."/>
            <person name="Pajuelo D."/>
            <person name="Ebbesson L."/>
            <person name="Teles M."/>
            <person name="MacKenzie S."/>
            <person name="Amaro C."/>
        </authorList>
    </citation>
    <scope>NUCLEOTIDE SEQUENCE</scope>
</reference>
<protein>
    <submittedName>
        <fullName evidence="1">Uncharacterized protein</fullName>
    </submittedName>
</protein>
<name>A0A0E9PLK8_ANGAN</name>
<organism evidence="1">
    <name type="scientific">Anguilla anguilla</name>
    <name type="common">European freshwater eel</name>
    <name type="synonym">Muraena anguilla</name>
    <dbReference type="NCBI Taxonomy" id="7936"/>
    <lineage>
        <taxon>Eukaryota</taxon>
        <taxon>Metazoa</taxon>
        <taxon>Chordata</taxon>
        <taxon>Craniata</taxon>
        <taxon>Vertebrata</taxon>
        <taxon>Euteleostomi</taxon>
        <taxon>Actinopterygii</taxon>
        <taxon>Neopterygii</taxon>
        <taxon>Teleostei</taxon>
        <taxon>Anguilliformes</taxon>
        <taxon>Anguillidae</taxon>
        <taxon>Anguilla</taxon>
    </lineage>
</organism>
<proteinExistence type="predicted"/>
<reference evidence="1" key="1">
    <citation type="submission" date="2014-11" db="EMBL/GenBank/DDBJ databases">
        <authorList>
            <person name="Amaro Gonzalez C."/>
        </authorList>
    </citation>
    <scope>NUCLEOTIDE SEQUENCE</scope>
</reference>
<dbReference type="EMBL" id="GBXM01103390">
    <property type="protein sequence ID" value="JAH05187.1"/>
    <property type="molecule type" value="Transcribed_RNA"/>
</dbReference>
<accession>A0A0E9PLK8</accession>
<evidence type="ECO:0000313" key="1">
    <source>
        <dbReference type="EMBL" id="JAH05187.1"/>
    </source>
</evidence>
<sequence>MVSNMYACHKYNDEGLTSRLLMKQYVDIKPPYRKVALSLEKCSNTLNKSIFHVIKIPENPQVCLMLHLQENWVIHYSLIL</sequence>
<dbReference type="AlphaFoldDB" id="A0A0E9PLK8"/>